<dbReference type="SUPFAM" id="SSF56935">
    <property type="entry name" value="Porins"/>
    <property type="match status" value="1"/>
</dbReference>
<evidence type="ECO:0000256" key="2">
    <source>
        <dbReference type="SAM" id="SignalP"/>
    </source>
</evidence>
<feature type="region of interest" description="Disordered" evidence="1">
    <location>
        <begin position="33"/>
        <end position="70"/>
    </location>
</feature>
<feature type="compositionally biased region" description="Low complexity" evidence="1">
    <location>
        <begin position="44"/>
        <end position="54"/>
    </location>
</feature>
<dbReference type="EMBL" id="JACHXI010000006">
    <property type="protein sequence ID" value="MBB3103276.1"/>
    <property type="molecule type" value="Genomic_DNA"/>
</dbReference>
<evidence type="ECO:0000313" key="3">
    <source>
        <dbReference type="EMBL" id="MBB3103276.1"/>
    </source>
</evidence>
<sequence length="306" mass="33709">MNLSFSHKPLLGSAFALGLLGVAQVPVALAEDDHKHHSGRSSMGTHAGTGNAAHAMDHHGMTHDDGTATAQSRTPIAPITAADRRAAFPHVSGHTLHDSAIRRFFLFEKLEYQDADDGSALNWDAQGWIGGDVDRLVLRSQGERSNGLTEQAEIHAMWGHALNNNWDLVGGVRHDFKPESAQTWAALGAQGTFYNIDIEATGYYGENGQTSARFEATYDLLLTNRLILQPTTEINVYGRNDESRGVGAGLSEIEAGLRLRYEFVRQFAPYIGVNWSRSYDGTANMLREEGEAVEEWRFVAGIRLWF</sequence>
<dbReference type="GO" id="GO:0005507">
    <property type="term" value="F:copper ion binding"/>
    <property type="evidence" value="ECO:0007669"/>
    <property type="project" value="InterPro"/>
</dbReference>
<gene>
    <name evidence="3" type="ORF">FHR87_001671</name>
</gene>
<dbReference type="InterPro" id="IPR007939">
    <property type="entry name" value="Cu-R_B_prcur"/>
</dbReference>
<dbReference type="Proteomes" id="UP000549250">
    <property type="component" value="Unassembled WGS sequence"/>
</dbReference>
<keyword evidence="4" id="KW-1185">Reference proteome</keyword>
<keyword evidence="2" id="KW-0732">Signal</keyword>
<evidence type="ECO:0000256" key="1">
    <source>
        <dbReference type="SAM" id="MobiDB-lite"/>
    </source>
</evidence>
<comment type="caution">
    <text evidence="3">The sequence shown here is derived from an EMBL/GenBank/DDBJ whole genome shotgun (WGS) entry which is preliminary data.</text>
</comment>
<reference evidence="3 4" key="1">
    <citation type="submission" date="2020-08" db="EMBL/GenBank/DDBJ databases">
        <title>Genomic Encyclopedia of Type Strains, Phase III (KMG-III): the genomes of soil and plant-associated and newly described type strains.</title>
        <authorList>
            <person name="Whitman W."/>
        </authorList>
    </citation>
    <scope>NUCLEOTIDE SEQUENCE [LARGE SCALE GENOMIC DNA]</scope>
    <source>
        <strain evidence="3 4">CECT 4462</strain>
    </source>
</reference>
<feature type="compositionally biased region" description="Basic and acidic residues" evidence="1">
    <location>
        <begin position="55"/>
        <end position="66"/>
    </location>
</feature>
<dbReference type="Pfam" id="PF05275">
    <property type="entry name" value="CopB"/>
    <property type="match status" value="1"/>
</dbReference>
<feature type="signal peptide" evidence="2">
    <location>
        <begin position="1"/>
        <end position="30"/>
    </location>
</feature>
<evidence type="ECO:0000313" key="4">
    <source>
        <dbReference type="Proteomes" id="UP000549250"/>
    </source>
</evidence>
<name>A0A839T464_AZOMA</name>
<accession>A0A839T464</accession>
<organism evidence="3 4">
    <name type="scientific">Azomonas macrocytogenes</name>
    <name type="common">Azotobacter macrocytogenes</name>
    <dbReference type="NCBI Taxonomy" id="69962"/>
    <lineage>
        <taxon>Bacteria</taxon>
        <taxon>Pseudomonadati</taxon>
        <taxon>Pseudomonadota</taxon>
        <taxon>Gammaproteobacteria</taxon>
        <taxon>Pseudomonadales</taxon>
        <taxon>Pseudomonadaceae</taxon>
        <taxon>Azomonas</taxon>
    </lineage>
</organism>
<proteinExistence type="predicted"/>
<protein>
    <submittedName>
        <fullName evidence="3">Copper resistance protein B</fullName>
    </submittedName>
</protein>
<feature type="chain" id="PRO_5032570087" evidence="2">
    <location>
        <begin position="31"/>
        <end position="306"/>
    </location>
</feature>
<dbReference type="GO" id="GO:0009279">
    <property type="term" value="C:cell outer membrane"/>
    <property type="evidence" value="ECO:0007669"/>
    <property type="project" value="InterPro"/>
</dbReference>
<dbReference type="GO" id="GO:0006878">
    <property type="term" value="P:intracellular copper ion homeostasis"/>
    <property type="evidence" value="ECO:0007669"/>
    <property type="project" value="InterPro"/>
</dbReference>
<dbReference type="AlphaFoldDB" id="A0A839T464"/>
<dbReference type="RefSeq" id="WP_183166216.1">
    <property type="nucleotide sequence ID" value="NZ_JACHXI010000006.1"/>
</dbReference>